<gene>
    <name evidence="4" type="primary">LOC104239466</name>
</gene>
<sequence length="421" mass="48604">MSDYYPEELMVQIFSRLPPKSLLRFRCISKSWNSQISSPEFISLHTLRILLKPSTGTIMRYFSTIERKERYLIVRRDASAYVDPVITLGSPFSGRVRYYCRIVGVCNGVVCLSNDLFGYDNLLVLWNPRISRCLTLSTPAHCCDNVWTYKFVFGFGFAIKMRDYKVVKMAYTHGDYQDLAPPKVEVYALSSGIWKEFDGFIPDTGVIEYFWTQAVVCGKVHWTAYKRTGEGRRVENLIMVFDLNDEIFQELSLPEVLVNEIPMNLNAAECRELLVVYQYDIRIWSSSCSIWVMKQYGDTESWSKEYNVALGHEHLMVLGISDNSEILLTESIGMLALYNPETQKKESFCIPRTEYSFYFDTYQESLVLLDKGVVLPPLDLPSEKTTDDDEDEENDAENAPQSWMHYLMHQYLTAFLGAGNI</sequence>
<dbReference type="Proteomes" id="UP000189701">
    <property type="component" value="Unplaced"/>
</dbReference>
<feature type="domain" description="F-box" evidence="2">
    <location>
        <begin position="1"/>
        <end position="44"/>
    </location>
</feature>
<dbReference type="eggNOG" id="ENOG502S2YF">
    <property type="taxonomic scope" value="Eukaryota"/>
</dbReference>
<dbReference type="STRING" id="4096.A0A1U7XNC6"/>
<dbReference type="InterPro" id="IPR017451">
    <property type="entry name" value="F-box-assoc_interact_dom"/>
</dbReference>
<reference evidence="4" key="2">
    <citation type="submission" date="2025-08" db="UniProtKB">
        <authorList>
            <consortium name="RefSeq"/>
        </authorList>
    </citation>
    <scope>IDENTIFICATION</scope>
    <source>
        <tissue evidence="4">Leaf</tissue>
    </source>
</reference>
<dbReference type="OrthoDB" id="1217519at2759"/>
<evidence type="ECO:0000256" key="1">
    <source>
        <dbReference type="SAM" id="MobiDB-lite"/>
    </source>
</evidence>
<dbReference type="CDD" id="cd22157">
    <property type="entry name" value="F-box_AtFBW1-like"/>
    <property type="match status" value="1"/>
</dbReference>
<dbReference type="InterPro" id="IPR006527">
    <property type="entry name" value="F-box-assoc_dom_typ1"/>
</dbReference>
<organism evidence="3 4">
    <name type="scientific">Nicotiana sylvestris</name>
    <name type="common">Wood tobacco</name>
    <name type="synonym">South American tobacco</name>
    <dbReference type="NCBI Taxonomy" id="4096"/>
    <lineage>
        <taxon>Eukaryota</taxon>
        <taxon>Viridiplantae</taxon>
        <taxon>Streptophyta</taxon>
        <taxon>Embryophyta</taxon>
        <taxon>Tracheophyta</taxon>
        <taxon>Spermatophyta</taxon>
        <taxon>Magnoliopsida</taxon>
        <taxon>eudicotyledons</taxon>
        <taxon>Gunneridae</taxon>
        <taxon>Pentapetalae</taxon>
        <taxon>asterids</taxon>
        <taxon>lamiids</taxon>
        <taxon>Solanales</taxon>
        <taxon>Solanaceae</taxon>
        <taxon>Nicotianoideae</taxon>
        <taxon>Nicotianeae</taxon>
        <taxon>Nicotiana</taxon>
    </lineage>
</organism>
<dbReference type="SUPFAM" id="SSF81383">
    <property type="entry name" value="F-box domain"/>
    <property type="match status" value="1"/>
</dbReference>
<dbReference type="SMART" id="SM00256">
    <property type="entry name" value="FBOX"/>
    <property type="match status" value="1"/>
</dbReference>
<accession>A0A1U7XNC6</accession>
<name>A0A1U7XNC6_NICSY</name>
<protein>
    <submittedName>
        <fullName evidence="4">F-box/kelch-repeat protein At3g23880-like</fullName>
    </submittedName>
</protein>
<dbReference type="PANTHER" id="PTHR31672:SF13">
    <property type="entry name" value="F-BOX PROTEIN CPR30-LIKE"/>
    <property type="match status" value="1"/>
</dbReference>
<dbReference type="AlphaFoldDB" id="A0A1U7XNC6"/>
<evidence type="ECO:0000313" key="3">
    <source>
        <dbReference type="Proteomes" id="UP000189701"/>
    </source>
</evidence>
<dbReference type="PROSITE" id="PS50181">
    <property type="entry name" value="FBOX"/>
    <property type="match status" value="1"/>
</dbReference>
<dbReference type="NCBIfam" id="TIGR01640">
    <property type="entry name" value="F_box_assoc_1"/>
    <property type="match status" value="1"/>
</dbReference>
<feature type="compositionally biased region" description="Acidic residues" evidence="1">
    <location>
        <begin position="386"/>
        <end position="396"/>
    </location>
</feature>
<dbReference type="PANTHER" id="PTHR31672">
    <property type="entry name" value="BNACNNG10540D PROTEIN"/>
    <property type="match status" value="1"/>
</dbReference>
<feature type="region of interest" description="Disordered" evidence="1">
    <location>
        <begin position="379"/>
        <end position="399"/>
    </location>
</feature>
<dbReference type="InterPro" id="IPR050796">
    <property type="entry name" value="SCF_F-box_component"/>
</dbReference>
<proteinExistence type="predicted"/>
<dbReference type="InterPro" id="IPR036047">
    <property type="entry name" value="F-box-like_dom_sf"/>
</dbReference>
<dbReference type="RefSeq" id="XP_009792408.1">
    <property type="nucleotide sequence ID" value="XM_009794106.1"/>
</dbReference>
<keyword evidence="3" id="KW-1185">Reference proteome</keyword>
<dbReference type="Pfam" id="PF00646">
    <property type="entry name" value="F-box"/>
    <property type="match status" value="1"/>
</dbReference>
<dbReference type="Pfam" id="PF07734">
    <property type="entry name" value="FBA_1"/>
    <property type="match status" value="1"/>
</dbReference>
<reference evidence="3" key="1">
    <citation type="journal article" date="2013" name="Genome Biol.">
        <title>Reference genomes and transcriptomes of Nicotiana sylvestris and Nicotiana tomentosiformis.</title>
        <authorList>
            <person name="Sierro N."/>
            <person name="Battey J.N."/>
            <person name="Ouadi S."/>
            <person name="Bovet L."/>
            <person name="Goepfert S."/>
            <person name="Bakaher N."/>
            <person name="Peitsch M.C."/>
            <person name="Ivanov N.V."/>
        </authorList>
    </citation>
    <scope>NUCLEOTIDE SEQUENCE [LARGE SCALE GENOMIC DNA]</scope>
</reference>
<dbReference type="InterPro" id="IPR001810">
    <property type="entry name" value="F-box_dom"/>
</dbReference>
<evidence type="ECO:0000313" key="4">
    <source>
        <dbReference type="RefSeq" id="XP_009792408.1"/>
    </source>
</evidence>
<evidence type="ECO:0000259" key="2">
    <source>
        <dbReference type="PROSITE" id="PS50181"/>
    </source>
</evidence>
<dbReference type="Gene3D" id="1.20.1280.50">
    <property type="match status" value="1"/>
</dbReference>